<reference evidence="8" key="1">
    <citation type="journal article" date="2014" name="Int. J. Syst. Evol. Microbiol.">
        <title>Complete genome sequence of Corynebacterium casei LMG S-19264T (=DSM 44701T), isolated from a smear-ripened cheese.</title>
        <authorList>
            <consortium name="US DOE Joint Genome Institute (JGI-PGF)"/>
            <person name="Walter F."/>
            <person name="Albersmeier A."/>
            <person name="Kalinowski J."/>
            <person name="Ruckert C."/>
        </authorList>
    </citation>
    <scope>NUCLEOTIDE SEQUENCE</scope>
    <source>
        <strain evidence="8">CGMCC 1.12827</strain>
    </source>
</reference>
<comment type="caution">
    <text evidence="8">The sequence shown here is derived from an EMBL/GenBank/DDBJ whole genome shotgun (WGS) entry which is preliminary data.</text>
</comment>
<keyword evidence="9" id="KW-1185">Reference proteome</keyword>
<accession>A0A916T2M8</accession>
<evidence type="ECO:0000256" key="4">
    <source>
        <dbReference type="ARBA" id="ARBA00022989"/>
    </source>
</evidence>
<evidence type="ECO:0000256" key="2">
    <source>
        <dbReference type="ARBA" id="ARBA00007511"/>
    </source>
</evidence>
<feature type="transmembrane region" description="Helical" evidence="7">
    <location>
        <begin position="103"/>
        <end position="125"/>
    </location>
</feature>
<feature type="transmembrane region" description="Helical" evidence="7">
    <location>
        <begin position="72"/>
        <end position="91"/>
    </location>
</feature>
<dbReference type="PANTHER" id="PTHR30238:SF0">
    <property type="entry name" value="THYLAKOID MEMBRANE PROTEIN TERC, CHLOROPLASTIC"/>
    <property type="match status" value="1"/>
</dbReference>
<feature type="transmembrane region" description="Helical" evidence="7">
    <location>
        <begin position="226"/>
        <end position="247"/>
    </location>
</feature>
<evidence type="ECO:0000313" key="8">
    <source>
        <dbReference type="EMBL" id="GGB26224.1"/>
    </source>
</evidence>
<dbReference type="InterPro" id="IPR022369">
    <property type="entry name" value="Integral_membrane_TerC_rswitch"/>
</dbReference>
<feature type="region of interest" description="Disordered" evidence="6">
    <location>
        <begin position="329"/>
        <end position="351"/>
    </location>
</feature>
<evidence type="ECO:0000313" key="9">
    <source>
        <dbReference type="Proteomes" id="UP000621454"/>
    </source>
</evidence>
<proteinExistence type="inferred from homology"/>
<evidence type="ECO:0000256" key="7">
    <source>
        <dbReference type="SAM" id="Phobius"/>
    </source>
</evidence>
<name>A0A916T2M8_9ACTN</name>
<feature type="transmembrane region" description="Helical" evidence="7">
    <location>
        <begin position="254"/>
        <end position="276"/>
    </location>
</feature>
<gene>
    <name evidence="8" type="ORF">GCM10011489_12970</name>
</gene>
<dbReference type="GO" id="GO:0016020">
    <property type="term" value="C:membrane"/>
    <property type="evidence" value="ECO:0007669"/>
    <property type="project" value="UniProtKB-SubCell"/>
</dbReference>
<dbReference type="PANTHER" id="PTHR30238">
    <property type="entry name" value="MEMBRANE BOUND PREDICTED REDOX MODULATOR"/>
    <property type="match status" value="1"/>
</dbReference>
<evidence type="ECO:0000256" key="1">
    <source>
        <dbReference type="ARBA" id="ARBA00004141"/>
    </source>
</evidence>
<protein>
    <submittedName>
        <fullName evidence="8">Tellurium resistance protein TerC</fullName>
    </submittedName>
</protein>
<feature type="transmembrane region" description="Helical" evidence="7">
    <location>
        <begin position="131"/>
        <end position="148"/>
    </location>
</feature>
<dbReference type="EMBL" id="BMGC01000006">
    <property type="protein sequence ID" value="GGB26224.1"/>
    <property type="molecule type" value="Genomic_DNA"/>
</dbReference>
<feature type="transmembrane region" description="Helical" evidence="7">
    <location>
        <begin position="197"/>
        <end position="220"/>
    </location>
</feature>
<dbReference type="RefSeq" id="WP_188585764.1">
    <property type="nucleotide sequence ID" value="NZ_BMGC01000006.1"/>
</dbReference>
<evidence type="ECO:0000256" key="5">
    <source>
        <dbReference type="ARBA" id="ARBA00023136"/>
    </source>
</evidence>
<reference evidence="8" key="2">
    <citation type="submission" date="2020-09" db="EMBL/GenBank/DDBJ databases">
        <authorList>
            <person name="Sun Q."/>
            <person name="Zhou Y."/>
        </authorList>
    </citation>
    <scope>NUCLEOTIDE SEQUENCE</scope>
    <source>
        <strain evidence="8">CGMCC 1.12827</strain>
    </source>
</reference>
<keyword evidence="5 7" id="KW-0472">Membrane</keyword>
<evidence type="ECO:0000256" key="6">
    <source>
        <dbReference type="SAM" id="MobiDB-lite"/>
    </source>
</evidence>
<keyword evidence="4 7" id="KW-1133">Transmembrane helix</keyword>
<organism evidence="8 9">
    <name type="scientific">Gordonia jinhuaensis</name>
    <dbReference type="NCBI Taxonomy" id="1517702"/>
    <lineage>
        <taxon>Bacteria</taxon>
        <taxon>Bacillati</taxon>
        <taxon>Actinomycetota</taxon>
        <taxon>Actinomycetes</taxon>
        <taxon>Mycobacteriales</taxon>
        <taxon>Gordoniaceae</taxon>
        <taxon>Gordonia</taxon>
    </lineage>
</organism>
<keyword evidence="3 7" id="KW-0812">Transmembrane</keyword>
<comment type="subcellular location">
    <subcellularLocation>
        <location evidence="1">Membrane</location>
        <topology evidence="1">Multi-pass membrane protein</topology>
    </subcellularLocation>
</comment>
<feature type="transmembrane region" description="Helical" evidence="7">
    <location>
        <begin position="39"/>
        <end position="60"/>
    </location>
</feature>
<dbReference type="InterPro" id="IPR005496">
    <property type="entry name" value="Integral_membrane_TerC"/>
</dbReference>
<dbReference type="Pfam" id="PF03741">
    <property type="entry name" value="TerC"/>
    <property type="match status" value="1"/>
</dbReference>
<feature type="transmembrane region" description="Helical" evidence="7">
    <location>
        <begin position="6"/>
        <end position="27"/>
    </location>
</feature>
<sequence length="351" mass="39133">MHVSLTVWIVTCVVILGLFVFDFFAHVRTPHAPTLKESGIWSAVYITIAILFGLFVWWHWGGTYGGEYFAGYVTEKALSVDNLFVFVVIMSKFAVPREYQQKVLLLGIVMALVMRGAFIAVGAAAIDAYSWVFYLFGLFLVLTAVKLLREGDDPVEHEEKRETRLERVVKRVFRTTDEFQGDRLTARVNGKRMITPMLLVLVIIGFTDVLFALDSIPAIYGLTQEPYLVFAANAFALMGLRQLYFLLGGLLDRLVYLTYGLSLILAFIGVKLILHALHENTLPFINGGHHVAVPEISTAVSLGVIVGTLVITTVLSLVASRRAEQREAVDAAASQRSSQEQPSLHEPRQRD</sequence>
<dbReference type="NCBIfam" id="TIGR03718">
    <property type="entry name" value="R_switched_Alx"/>
    <property type="match status" value="1"/>
</dbReference>
<feature type="transmembrane region" description="Helical" evidence="7">
    <location>
        <begin position="296"/>
        <end position="318"/>
    </location>
</feature>
<comment type="similarity">
    <text evidence="2">Belongs to the TerC family.</text>
</comment>
<dbReference type="AlphaFoldDB" id="A0A916T2M8"/>
<evidence type="ECO:0000256" key="3">
    <source>
        <dbReference type="ARBA" id="ARBA00022692"/>
    </source>
</evidence>
<dbReference type="Proteomes" id="UP000621454">
    <property type="component" value="Unassembled WGS sequence"/>
</dbReference>